<dbReference type="Proteomes" id="UP000199382">
    <property type="component" value="Unassembled WGS sequence"/>
</dbReference>
<keyword evidence="2" id="KW-1185">Reference proteome</keyword>
<gene>
    <name evidence="1" type="ORF">SAMN04488026_10969</name>
</gene>
<dbReference type="OrthoDB" id="9833706at2"/>
<sequence length="94" mass="10763">MEWKESFSEGGKCWWLATDRAPCVAQVRKTNGTYVVEFFDALGEGYSQSTGFRNLVQAKHVAARRFRDALNRSEAWPMTLPVDAMIEPDFIYIP</sequence>
<evidence type="ECO:0000313" key="1">
    <source>
        <dbReference type="EMBL" id="SDL59208.1"/>
    </source>
</evidence>
<evidence type="ECO:0000313" key="2">
    <source>
        <dbReference type="Proteomes" id="UP000199382"/>
    </source>
</evidence>
<organism evidence="1 2">
    <name type="scientific">Aliiruegeria lutimaris</name>
    <dbReference type="NCBI Taxonomy" id="571298"/>
    <lineage>
        <taxon>Bacteria</taxon>
        <taxon>Pseudomonadati</taxon>
        <taxon>Pseudomonadota</taxon>
        <taxon>Alphaproteobacteria</taxon>
        <taxon>Rhodobacterales</taxon>
        <taxon>Roseobacteraceae</taxon>
        <taxon>Aliiruegeria</taxon>
    </lineage>
</organism>
<reference evidence="1 2" key="1">
    <citation type="submission" date="2016-10" db="EMBL/GenBank/DDBJ databases">
        <authorList>
            <person name="de Groot N.N."/>
        </authorList>
    </citation>
    <scope>NUCLEOTIDE SEQUENCE [LARGE SCALE GENOMIC DNA]</scope>
    <source>
        <strain evidence="1 2">DSM 25294</strain>
    </source>
</reference>
<proteinExistence type="predicted"/>
<dbReference type="EMBL" id="FNEK01000096">
    <property type="protein sequence ID" value="SDL59208.1"/>
    <property type="molecule type" value="Genomic_DNA"/>
</dbReference>
<dbReference type="RefSeq" id="WP_093163994.1">
    <property type="nucleotide sequence ID" value="NZ_FNEK01000096.1"/>
</dbReference>
<accession>A0A1G9LB63</accession>
<dbReference type="STRING" id="571298.SAMN04488026_10969"/>
<name>A0A1G9LB63_9RHOB</name>
<dbReference type="AlphaFoldDB" id="A0A1G9LB63"/>
<protein>
    <submittedName>
        <fullName evidence="1">Uncharacterized protein</fullName>
    </submittedName>
</protein>